<dbReference type="InterPro" id="IPR006202">
    <property type="entry name" value="Neur_chan_lig-bd"/>
</dbReference>
<dbReference type="SUPFAM" id="SSF63712">
    <property type="entry name" value="Nicotinic receptor ligand binding domain-like"/>
    <property type="match status" value="1"/>
</dbReference>
<comment type="similarity">
    <text evidence="3">Belongs to the ligand-gated ion channel (TC 1.A.9) family.</text>
</comment>
<dbReference type="InterPro" id="IPR006201">
    <property type="entry name" value="Neur_channel"/>
</dbReference>
<proteinExistence type="inferred from homology"/>
<dbReference type="OrthoDB" id="5975154at2759"/>
<reference evidence="7" key="1">
    <citation type="submission" date="2016-06" db="UniProtKB">
        <authorList>
            <consortium name="WormBaseParasite"/>
        </authorList>
    </citation>
    <scope>IDENTIFICATION</scope>
</reference>
<reference evidence="5 6" key="2">
    <citation type="submission" date="2018-11" db="EMBL/GenBank/DDBJ databases">
        <authorList>
            <consortium name="Pathogen Informatics"/>
        </authorList>
    </citation>
    <scope>NUCLEOTIDE SEQUENCE [LARGE SCALE GENOMIC DNA]</scope>
</reference>
<accession>A0A183CXN5</accession>
<evidence type="ECO:0000256" key="1">
    <source>
        <dbReference type="ARBA" id="ARBA00004141"/>
    </source>
</evidence>
<keyword evidence="6" id="KW-1185">Reference proteome</keyword>
<dbReference type="Gene3D" id="2.70.170.10">
    <property type="entry name" value="Neurotransmitter-gated ion-channel ligand-binding domain"/>
    <property type="match status" value="1"/>
</dbReference>
<dbReference type="EMBL" id="UYRT01001413">
    <property type="protein sequence ID" value="VDK29633.1"/>
    <property type="molecule type" value="Genomic_DNA"/>
</dbReference>
<evidence type="ECO:0000256" key="2">
    <source>
        <dbReference type="ARBA" id="ARBA00023136"/>
    </source>
</evidence>
<gene>
    <name evidence="5" type="ORF">GPUH_LOCUS1226</name>
</gene>
<dbReference type="InterPro" id="IPR018000">
    <property type="entry name" value="Neurotransmitter_ion_chnl_CS"/>
</dbReference>
<feature type="domain" description="Neurotransmitter-gated ion-channel ligand-binding" evidence="4">
    <location>
        <begin position="12"/>
        <end position="228"/>
    </location>
</feature>
<sequence length="243" mass="28022">MLPVIDGVEDANKLYEDLLGDYNKLDRPVSNVSETLVVRFKLKLSQLLDVSWKDYKLRWNPDDYGGISALYVPSELIWLPDIVLYNNADGNYQVSIMTKAKISSDGTVEWSPPAFYKSTCQIDVEWFPFDEQTCEMKFGSWTYGGLEVDLQHKDSQIARAETEVVLGIDGEHEELVWVVDEGIDLSDYYPSVEWDILGVASRRHEKKYPCCKSPFIDLTYELRLRRKTLFYTVNLILPIVSIK</sequence>
<keyword evidence="3" id="KW-0407">Ion channel</keyword>
<evidence type="ECO:0000313" key="5">
    <source>
        <dbReference type="EMBL" id="VDK29633.1"/>
    </source>
</evidence>
<dbReference type="FunFam" id="2.70.170.10:FF:000013">
    <property type="entry name" value="Acetylcholine receptor subunit alpha"/>
    <property type="match status" value="1"/>
</dbReference>
<evidence type="ECO:0000259" key="4">
    <source>
        <dbReference type="Pfam" id="PF02931"/>
    </source>
</evidence>
<dbReference type="GO" id="GO:0005230">
    <property type="term" value="F:extracellular ligand-gated monoatomic ion channel activity"/>
    <property type="evidence" value="ECO:0007669"/>
    <property type="project" value="InterPro"/>
</dbReference>
<evidence type="ECO:0000256" key="3">
    <source>
        <dbReference type="RuleBase" id="RU000687"/>
    </source>
</evidence>
<dbReference type="WBParaSite" id="GPUH_0000122601-mRNA-1">
    <property type="protein sequence ID" value="GPUH_0000122601-mRNA-1"/>
    <property type="gene ID" value="GPUH_0000122601"/>
</dbReference>
<evidence type="ECO:0000313" key="6">
    <source>
        <dbReference type="Proteomes" id="UP000271098"/>
    </source>
</evidence>
<dbReference type="PRINTS" id="PR00252">
    <property type="entry name" value="NRIONCHANNEL"/>
</dbReference>
<dbReference type="AlphaFoldDB" id="A0A183CXN5"/>
<dbReference type="Proteomes" id="UP000271098">
    <property type="component" value="Unassembled WGS sequence"/>
</dbReference>
<protein>
    <submittedName>
        <fullName evidence="7">Neur_chan_LBD domain-containing protein</fullName>
    </submittedName>
</protein>
<keyword evidence="3" id="KW-0406">Ion transport</keyword>
<dbReference type="GO" id="GO:0004888">
    <property type="term" value="F:transmembrane signaling receptor activity"/>
    <property type="evidence" value="ECO:0007669"/>
    <property type="project" value="InterPro"/>
</dbReference>
<evidence type="ECO:0000313" key="7">
    <source>
        <dbReference type="WBParaSite" id="GPUH_0000122601-mRNA-1"/>
    </source>
</evidence>
<dbReference type="Pfam" id="PF02931">
    <property type="entry name" value="Neur_chan_LBD"/>
    <property type="match status" value="1"/>
</dbReference>
<keyword evidence="3" id="KW-0813">Transport</keyword>
<dbReference type="InterPro" id="IPR036734">
    <property type="entry name" value="Neur_chan_lig-bd_sf"/>
</dbReference>
<dbReference type="GO" id="GO:0016020">
    <property type="term" value="C:membrane"/>
    <property type="evidence" value="ECO:0007669"/>
    <property type="project" value="UniProtKB-SubCell"/>
</dbReference>
<organism evidence="7">
    <name type="scientific">Gongylonema pulchrum</name>
    <dbReference type="NCBI Taxonomy" id="637853"/>
    <lineage>
        <taxon>Eukaryota</taxon>
        <taxon>Metazoa</taxon>
        <taxon>Ecdysozoa</taxon>
        <taxon>Nematoda</taxon>
        <taxon>Chromadorea</taxon>
        <taxon>Rhabditida</taxon>
        <taxon>Spirurina</taxon>
        <taxon>Spiruromorpha</taxon>
        <taxon>Spiruroidea</taxon>
        <taxon>Gongylonematidae</taxon>
        <taxon>Gongylonema</taxon>
    </lineage>
</organism>
<keyword evidence="2" id="KW-0472">Membrane</keyword>
<name>A0A183CXN5_9BILA</name>
<dbReference type="PROSITE" id="PS00236">
    <property type="entry name" value="NEUROTR_ION_CHANNEL"/>
    <property type="match status" value="1"/>
</dbReference>
<dbReference type="PANTHER" id="PTHR18945">
    <property type="entry name" value="NEUROTRANSMITTER GATED ION CHANNEL"/>
    <property type="match status" value="1"/>
</dbReference>
<comment type="subcellular location">
    <subcellularLocation>
        <location evidence="1">Membrane</location>
        <topology evidence="1">Multi-pass membrane protein</topology>
    </subcellularLocation>
</comment>